<feature type="transmembrane region" description="Helical" evidence="1">
    <location>
        <begin position="141"/>
        <end position="166"/>
    </location>
</feature>
<dbReference type="Proteomes" id="UP001176521">
    <property type="component" value="Unassembled WGS sequence"/>
</dbReference>
<feature type="signal peptide" evidence="2">
    <location>
        <begin position="1"/>
        <end position="23"/>
    </location>
</feature>
<protein>
    <recommendedName>
        <fullName evidence="5">GPI anchored protein</fullName>
    </recommendedName>
</protein>
<accession>A0AAN6JLR2</accession>
<keyword evidence="1" id="KW-0472">Membrane</keyword>
<evidence type="ECO:0000256" key="1">
    <source>
        <dbReference type="SAM" id="Phobius"/>
    </source>
</evidence>
<name>A0AAN6JLR2_9BASI</name>
<gene>
    <name evidence="3" type="ORF">OC842_001995</name>
</gene>
<dbReference type="EMBL" id="JAPDMQ010000077">
    <property type="protein sequence ID" value="KAK0536411.1"/>
    <property type="molecule type" value="Genomic_DNA"/>
</dbReference>
<sequence>MQPFPLTAAPLLACALLVQGTHAVRFTGQGTFSPDPSISSATTLTNSQAACVEFGSCSTATGSGIITETYAPGVTSLSNIPSVVAPTDAAQSSSYQASLAAAGASSIFSSLSSSRDAASSSSSSAAAAASSSTTSSNSTGAAAPVLAAHGVAAAAGLVAFGAVFLAA</sequence>
<proteinExistence type="predicted"/>
<feature type="chain" id="PRO_5043030221" description="GPI anchored protein" evidence="2">
    <location>
        <begin position="24"/>
        <end position="167"/>
    </location>
</feature>
<keyword evidence="2" id="KW-0732">Signal</keyword>
<keyword evidence="1" id="KW-1133">Transmembrane helix</keyword>
<evidence type="ECO:0000313" key="4">
    <source>
        <dbReference type="Proteomes" id="UP001176521"/>
    </source>
</evidence>
<keyword evidence="4" id="KW-1185">Reference proteome</keyword>
<comment type="caution">
    <text evidence="3">The sequence shown here is derived from an EMBL/GenBank/DDBJ whole genome shotgun (WGS) entry which is preliminary data.</text>
</comment>
<evidence type="ECO:0000256" key="2">
    <source>
        <dbReference type="SAM" id="SignalP"/>
    </source>
</evidence>
<reference evidence="3" key="1">
    <citation type="journal article" date="2023" name="PhytoFront">
        <title>Draft Genome Resources of Seven Strains of Tilletia horrida, Causal Agent of Kernel Smut of Rice.</title>
        <authorList>
            <person name="Khanal S."/>
            <person name="Antony Babu S."/>
            <person name="Zhou X.G."/>
        </authorList>
    </citation>
    <scope>NUCLEOTIDE SEQUENCE</scope>
    <source>
        <strain evidence="3">TX3</strain>
    </source>
</reference>
<organism evidence="3 4">
    <name type="scientific">Tilletia horrida</name>
    <dbReference type="NCBI Taxonomy" id="155126"/>
    <lineage>
        <taxon>Eukaryota</taxon>
        <taxon>Fungi</taxon>
        <taxon>Dikarya</taxon>
        <taxon>Basidiomycota</taxon>
        <taxon>Ustilaginomycotina</taxon>
        <taxon>Exobasidiomycetes</taxon>
        <taxon>Tilletiales</taxon>
        <taxon>Tilletiaceae</taxon>
        <taxon>Tilletia</taxon>
    </lineage>
</organism>
<evidence type="ECO:0008006" key="5">
    <source>
        <dbReference type="Google" id="ProtNLM"/>
    </source>
</evidence>
<keyword evidence="1" id="KW-0812">Transmembrane</keyword>
<evidence type="ECO:0000313" key="3">
    <source>
        <dbReference type="EMBL" id="KAK0536411.1"/>
    </source>
</evidence>
<dbReference type="AlphaFoldDB" id="A0AAN6JLR2"/>